<evidence type="ECO:0000259" key="1">
    <source>
        <dbReference type="SMART" id="SM00860"/>
    </source>
</evidence>
<dbReference type="EMBL" id="FNWV01000003">
    <property type="protein sequence ID" value="SEH52770.1"/>
    <property type="molecule type" value="Genomic_DNA"/>
</dbReference>
<feature type="domain" description="Knr4/Smi1-like" evidence="1">
    <location>
        <begin position="49"/>
        <end position="161"/>
    </location>
</feature>
<gene>
    <name evidence="2" type="ORF">SAMN02910265_01273</name>
</gene>
<sequence>MSENYIPSERQDINNAVIPENAEFYEEMELLVHLAKDHPDDVELRLFAPVSDAEIDEFEKRTNIKLTDELRDLYKFTNGFYLNPSNLEISTLDQVEKMLDTEWEWGDTKNYLYLGDMIGDGEIVLLDLDTNKIITNDHGDEDEYDDITTLLGCTIADFLDGEVEDEELEKYLEEW</sequence>
<name>A0A1H6IUT2_RUMFL</name>
<evidence type="ECO:0000313" key="2">
    <source>
        <dbReference type="EMBL" id="SEH52770.1"/>
    </source>
</evidence>
<evidence type="ECO:0000313" key="3">
    <source>
        <dbReference type="Proteomes" id="UP000183190"/>
    </source>
</evidence>
<dbReference type="InterPro" id="IPR037883">
    <property type="entry name" value="Knr4/Smi1-like_sf"/>
</dbReference>
<dbReference type="Gene3D" id="3.40.1580.10">
    <property type="entry name" value="SMI1/KNR4-like"/>
    <property type="match status" value="1"/>
</dbReference>
<reference evidence="2 3" key="1">
    <citation type="submission" date="2016-10" db="EMBL/GenBank/DDBJ databases">
        <authorList>
            <person name="de Groot N.N."/>
        </authorList>
    </citation>
    <scope>NUCLEOTIDE SEQUENCE [LARGE SCALE GENOMIC DNA]</scope>
    <source>
        <strain evidence="2 3">YAD2003</strain>
    </source>
</reference>
<proteinExistence type="predicted"/>
<organism evidence="2 3">
    <name type="scientific">Ruminococcus flavefaciens</name>
    <dbReference type="NCBI Taxonomy" id="1265"/>
    <lineage>
        <taxon>Bacteria</taxon>
        <taxon>Bacillati</taxon>
        <taxon>Bacillota</taxon>
        <taxon>Clostridia</taxon>
        <taxon>Eubacteriales</taxon>
        <taxon>Oscillospiraceae</taxon>
        <taxon>Ruminococcus</taxon>
    </lineage>
</organism>
<dbReference type="Proteomes" id="UP000183190">
    <property type="component" value="Unassembled WGS sequence"/>
</dbReference>
<dbReference type="RefSeq" id="WP_074715523.1">
    <property type="nucleotide sequence ID" value="NZ_FNWV01000003.1"/>
</dbReference>
<dbReference type="InterPro" id="IPR018958">
    <property type="entry name" value="Knr4/Smi1-like_dom"/>
</dbReference>
<accession>A0A1H6IUT2</accession>
<dbReference type="SMART" id="SM00860">
    <property type="entry name" value="SMI1_KNR4"/>
    <property type="match status" value="1"/>
</dbReference>
<dbReference type="SUPFAM" id="SSF160631">
    <property type="entry name" value="SMI1/KNR4-like"/>
    <property type="match status" value="1"/>
</dbReference>
<dbReference type="Pfam" id="PF09346">
    <property type="entry name" value="SMI1_KNR4"/>
    <property type="match status" value="1"/>
</dbReference>
<dbReference type="OrthoDB" id="1821406at2"/>
<dbReference type="AlphaFoldDB" id="A0A1H6IUT2"/>
<protein>
    <submittedName>
        <fullName evidence="2">SMI1 / KNR4 family (SUKH-1)</fullName>
    </submittedName>
</protein>